<gene>
    <name evidence="3" type="ORF">MPH_14141</name>
</gene>
<dbReference type="EMBL" id="AHHD01001020">
    <property type="protein sequence ID" value="EKG08916.1"/>
    <property type="molecule type" value="Genomic_DNA"/>
</dbReference>
<dbReference type="HOGENOM" id="CLU_165846_0_0_1"/>
<dbReference type="VEuPathDB" id="FungiDB:MPH_14141"/>
<evidence type="ECO:0000313" key="3">
    <source>
        <dbReference type="EMBL" id="EKG08916.1"/>
    </source>
</evidence>
<dbReference type="AlphaFoldDB" id="K2QGM6"/>
<dbReference type="Proteomes" id="UP000007129">
    <property type="component" value="Unassembled WGS sequence"/>
</dbReference>
<feature type="non-terminal residue" evidence="3">
    <location>
        <position position="99"/>
    </location>
</feature>
<keyword evidence="1" id="KW-0175">Coiled coil</keyword>
<evidence type="ECO:0000256" key="2">
    <source>
        <dbReference type="SAM" id="MobiDB-lite"/>
    </source>
</evidence>
<dbReference type="OrthoDB" id="3958320at2759"/>
<name>K2QGM6_MACPH</name>
<evidence type="ECO:0000256" key="1">
    <source>
        <dbReference type="SAM" id="Coils"/>
    </source>
</evidence>
<evidence type="ECO:0000313" key="4">
    <source>
        <dbReference type="Proteomes" id="UP000007129"/>
    </source>
</evidence>
<reference evidence="3 4" key="1">
    <citation type="journal article" date="2012" name="BMC Genomics">
        <title>Tools to kill: Genome of one of the most destructive plant pathogenic fungi Macrophomina phaseolina.</title>
        <authorList>
            <person name="Islam M.S."/>
            <person name="Haque M.S."/>
            <person name="Islam M.M."/>
            <person name="Emdad E.M."/>
            <person name="Halim A."/>
            <person name="Hossen Q.M.M."/>
            <person name="Hossain M.Z."/>
            <person name="Ahmed B."/>
            <person name="Rahim S."/>
            <person name="Rahman M.S."/>
            <person name="Alam M.M."/>
            <person name="Hou S."/>
            <person name="Wan X."/>
            <person name="Saito J.A."/>
            <person name="Alam M."/>
        </authorList>
    </citation>
    <scope>NUCLEOTIDE SEQUENCE [LARGE SCALE GENOMIC DNA]</scope>
    <source>
        <strain evidence="3 4">MS6</strain>
    </source>
</reference>
<dbReference type="InParanoid" id="K2QGM6"/>
<organism evidence="3 4">
    <name type="scientific">Macrophomina phaseolina (strain MS6)</name>
    <name type="common">Charcoal rot fungus</name>
    <dbReference type="NCBI Taxonomy" id="1126212"/>
    <lineage>
        <taxon>Eukaryota</taxon>
        <taxon>Fungi</taxon>
        <taxon>Dikarya</taxon>
        <taxon>Ascomycota</taxon>
        <taxon>Pezizomycotina</taxon>
        <taxon>Dothideomycetes</taxon>
        <taxon>Dothideomycetes incertae sedis</taxon>
        <taxon>Botryosphaeriales</taxon>
        <taxon>Botryosphaeriaceae</taxon>
        <taxon>Macrophomina</taxon>
    </lineage>
</organism>
<comment type="caution">
    <text evidence="3">The sequence shown here is derived from an EMBL/GenBank/DDBJ whole genome shotgun (WGS) entry which is preliminary data.</text>
</comment>
<feature type="region of interest" description="Disordered" evidence="2">
    <location>
        <begin position="38"/>
        <end position="63"/>
    </location>
</feature>
<feature type="coiled-coil region" evidence="1">
    <location>
        <begin position="65"/>
        <end position="95"/>
    </location>
</feature>
<dbReference type="eggNOG" id="ENOG502SZI1">
    <property type="taxonomic scope" value="Eukaryota"/>
</dbReference>
<protein>
    <submittedName>
        <fullName evidence="3">Uncharacterized protein</fullName>
    </submittedName>
</protein>
<dbReference type="STRING" id="1126212.K2QGM6"/>
<sequence length="99" mass="11874">MTSSKPIIVLKTADNWDEWYFIIQSRAKKYDIFDYIDPSKPDKPAQPLEPTEPPEPTDNEPAHAWDRYKIRMRTYERKIKQYEKLRKEINDLSTVIEDS</sequence>
<accession>K2QGM6</accession>
<proteinExistence type="predicted"/>